<dbReference type="InterPro" id="IPR044911">
    <property type="entry name" value="V-type_ATPase_csu/dsu_dom_3"/>
</dbReference>
<dbReference type="InterPro" id="IPR050873">
    <property type="entry name" value="V-ATPase_V0D/AC39_subunit"/>
</dbReference>
<dbReference type="SUPFAM" id="SSF103486">
    <property type="entry name" value="V-type ATP synthase subunit C"/>
    <property type="match status" value="1"/>
</dbReference>
<dbReference type="PANTHER" id="PTHR38682:SF1">
    <property type="entry name" value="V-TYPE ATP SYNTHASE SUBUNIT C"/>
    <property type="match status" value="1"/>
</dbReference>
<dbReference type="GO" id="GO:0046961">
    <property type="term" value="F:proton-transporting ATPase activity, rotational mechanism"/>
    <property type="evidence" value="ECO:0007669"/>
    <property type="project" value="InterPro"/>
</dbReference>
<evidence type="ECO:0000313" key="5">
    <source>
        <dbReference type="Proteomes" id="UP000240322"/>
    </source>
</evidence>
<evidence type="ECO:0008006" key="6">
    <source>
        <dbReference type="Google" id="ProtNLM"/>
    </source>
</evidence>
<dbReference type="PANTHER" id="PTHR38682">
    <property type="entry name" value="V-TYPE ATP SYNTHASE SUBUNIT C"/>
    <property type="match status" value="1"/>
</dbReference>
<dbReference type="InterPro" id="IPR035067">
    <property type="entry name" value="V-type_ATPase_csu/dsu"/>
</dbReference>
<organism evidence="4 5">
    <name type="scientific">Candidatus Marsarchaeota G2 archaeon OSP_D</name>
    <dbReference type="NCBI Taxonomy" id="1978157"/>
    <lineage>
        <taxon>Archaea</taxon>
        <taxon>Candidatus Marsarchaeota</taxon>
        <taxon>Candidatus Marsarchaeota group 2</taxon>
    </lineage>
</organism>
<evidence type="ECO:0000256" key="2">
    <source>
        <dbReference type="ARBA" id="ARBA00022448"/>
    </source>
</evidence>
<dbReference type="InterPro" id="IPR036079">
    <property type="entry name" value="ATPase_csu/dsu_sf"/>
</dbReference>
<dbReference type="EMBL" id="NEXE01000053">
    <property type="protein sequence ID" value="PSN90623.1"/>
    <property type="molecule type" value="Genomic_DNA"/>
</dbReference>
<gene>
    <name evidence="4" type="ORF">B9Q03_06400</name>
</gene>
<dbReference type="Proteomes" id="UP000240322">
    <property type="component" value="Unassembled WGS sequence"/>
</dbReference>
<comment type="similarity">
    <text evidence="1">Belongs to the V-ATPase V0D/AC39 subunit family.</text>
</comment>
<keyword evidence="2" id="KW-0813">Transport</keyword>
<accession>A0A2R6AWC8</accession>
<keyword evidence="3" id="KW-0406">Ion transport</keyword>
<comment type="caution">
    <text evidence="4">The sequence shown here is derived from an EMBL/GenBank/DDBJ whole genome shotgun (WGS) entry which is preliminary data.</text>
</comment>
<dbReference type="Pfam" id="PF01992">
    <property type="entry name" value="vATP-synt_AC39"/>
    <property type="match status" value="1"/>
</dbReference>
<dbReference type="Gene3D" id="1.20.1690.10">
    <property type="entry name" value="V-type ATP synthase subunit C domain"/>
    <property type="match status" value="2"/>
</dbReference>
<evidence type="ECO:0000256" key="1">
    <source>
        <dbReference type="ARBA" id="ARBA00006709"/>
    </source>
</evidence>
<dbReference type="Gene3D" id="1.10.132.50">
    <property type="entry name" value="ATP synthase (C/AC39) subunit, domain 3"/>
    <property type="match status" value="1"/>
</dbReference>
<proteinExistence type="inferred from homology"/>
<protein>
    <recommendedName>
        <fullName evidence="6">V-type ATP synthase subunit C</fullName>
    </recommendedName>
</protein>
<dbReference type="AlphaFoldDB" id="A0A2R6AWC8"/>
<sequence>MLAMPDMIWTGTFGKLKVLSTSFLSKDFLLNLTRLKDVKEVAQALESTWYAPYIEEAGAKYSLPDQVEVALNRHLVNLNSLALNSAPPYDKNAVRSYLAKWDVYNIELVLAAKSVGRSIGETEAFLVSSRNIPVGFAGGLISFSELRSLLELPDVESVVESLVKYGYGGVLLQRLPDYQKSRDLGVLSGALYTEYYSKLLWELRFKRGDEGVLREYVKAEITKRNLLNFFKAREAGVERERLEKHLVDGGLVPTQSILELYSTPLTEVAQRLQGLFNLSDALQAYESTRNIAELEVALDRELASRYVSRMRASSMSSVYVFWFMIQAEYERSNIRRIVYGKHYGLSEENIRRLLLLVE</sequence>
<dbReference type="InterPro" id="IPR002843">
    <property type="entry name" value="ATPase_V0-cplx_csu/dsu"/>
</dbReference>
<name>A0A2R6AWC8_9ARCH</name>
<evidence type="ECO:0000256" key="3">
    <source>
        <dbReference type="ARBA" id="ARBA00023065"/>
    </source>
</evidence>
<evidence type="ECO:0000313" key="4">
    <source>
        <dbReference type="EMBL" id="PSN90623.1"/>
    </source>
</evidence>
<reference evidence="4 5" key="1">
    <citation type="submission" date="2017-04" db="EMBL/GenBank/DDBJ databases">
        <title>Novel microbial lineages endemic to geothermal iron-oxide mats fill important gaps in the evolutionary history of Archaea.</title>
        <authorList>
            <person name="Jay Z.J."/>
            <person name="Beam J.P."/>
            <person name="Dlakic M."/>
            <person name="Rusch D.B."/>
            <person name="Kozubal M.A."/>
            <person name="Inskeep W.P."/>
        </authorList>
    </citation>
    <scope>NUCLEOTIDE SEQUENCE [LARGE SCALE GENOMIC DNA]</scope>
    <source>
        <strain evidence="4">OSP_D</strain>
    </source>
</reference>